<feature type="region of interest" description="Disordered" evidence="3">
    <location>
        <begin position="226"/>
        <end position="248"/>
    </location>
</feature>
<dbReference type="PANTHER" id="PTHR23310:SF122">
    <property type="entry name" value="ACYL-COA-BINDING DOMAIN-CONTAINING PROTEIN 3"/>
    <property type="match status" value="1"/>
</dbReference>
<dbReference type="OrthoDB" id="71307at2759"/>
<dbReference type="GO" id="GO:0006631">
    <property type="term" value="P:fatty acid metabolic process"/>
    <property type="evidence" value="ECO:0000318"/>
    <property type="project" value="GO_Central"/>
</dbReference>
<dbReference type="eggNOG" id="KOG0817">
    <property type="taxonomic scope" value="Eukaryota"/>
</dbReference>
<dbReference type="AlphaFoldDB" id="F6GZN5"/>
<dbReference type="ExpressionAtlas" id="F6GZN5">
    <property type="expression patterns" value="baseline and differential"/>
</dbReference>
<reference evidence="7" key="1">
    <citation type="journal article" date="2007" name="Nature">
        <title>The grapevine genome sequence suggests ancestral hexaploidization in major angiosperm phyla.</title>
        <authorList>
            <consortium name="The French-Italian Public Consortium for Grapevine Genome Characterization."/>
            <person name="Jaillon O."/>
            <person name="Aury J.-M."/>
            <person name="Noel B."/>
            <person name="Policriti A."/>
            <person name="Clepet C."/>
            <person name="Casagrande A."/>
            <person name="Choisne N."/>
            <person name="Aubourg S."/>
            <person name="Vitulo N."/>
            <person name="Jubin C."/>
            <person name="Vezzi A."/>
            <person name="Legeai F."/>
            <person name="Hugueney P."/>
            <person name="Dasilva C."/>
            <person name="Horner D."/>
            <person name="Mica E."/>
            <person name="Jublot D."/>
            <person name="Poulain J."/>
            <person name="Bruyere C."/>
            <person name="Billault A."/>
            <person name="Segurens B."/>
            <person name="Gouyvenoux M."/>
            <person name="Ugarte E."/>
            <person name="Cattonaro F."/>
            <person name="Anthouard V."/>
            <person name="Vico V."/>
            <person name="Del Fabbro C."/>
            <person name="Alaux M."/>
            <person name="Di Gaspero G."/>
            <person name="Dumas V."/>
            <person name="Felice N."/>
            <person name="Paillard S."/>
            <person name="Juman I."/>
            <person name="Moroldo M."/>
            <person name="Scalabrin S."/>
            <person name="Canaguier A."/>
            <person name="Le Clainche I."/>
            <person name="Malacrida G."/>
            <person name="Durand E."/>
            <person name="Pesole G."/>
            <person name="Laucou V."/>
            <person name="Chatelet P."/>
            <person name="Merdinoglu D."/>
            <person name="Delledonne M."/>
            <person name="Pezzotti M."/>
            <person name="Lecharny A."/>
            <person name="Scarpelli C."/>
            <person name="Artiguenave F."/>
            <person name="Pe M.E."/>
            <person name="Valle G."/>
            <person name="Morgante M."/>
            <person name="Caboche M."/>
            <person name="Adam-Blondon A.-F."/>
            <person name="Weissenbach J."/>
            <person name="Quetier F."/>
            <person name="Wincker P."/>
        </authorList>
    </citation>
    <scope>NUCLEOTIDE SEQUENCE [LARGE SCALE GENOMIC DNA]</scope>
    <source>
        <strain evidence="7">cv. Pinot noir / PN40024</strain>
    </source>
</reference>
<dbReference type="STRING" id="29760.F6GZN5"/>
<dbReference type="PaxDb" id="29760-VIT_18s0001g09340.t01"/>
<evidence type="ECO:0000259" key="5">
    <source>
        <dbReference type="PROSITE" id="PS51228"/>
    </source>
</evidence>
<evidence type="ECO:0000256" key="1">
    <source>
        <dbReference type="ARBA" id="ARBA00005567"/>
    </source>
</evidence>
<comment type="similarity">
    <text evidence="1">Belongs to the ACBP family.</text>
</comment>
<name>F6GZN5_VITVI</name>
<evidence type="ECO:0000313" key="6">
    <source>
        <dbReference type="EMBL" id="CCB45767.1"/>
    </source>
</evidence>
<evidence type="ECO:0000256" key="4">
    <source>
        <dbReference type="SAM" id="SignalP"/>
    </source>
</evidence>
<organism evidence="6 7">
    <name type="scientific">Vitis vinifera</name>
    <name type="common">Grape</name>
    <dbReference type="NCBI Taxonomy" id="29760"/>
    <lineage>
        <taxon>Eukaryota</taxon>
        <taxon>Viridiplantae</taxon>
        <taxon>Streptophyta</taxon>
        <taxon>Embryophyta</taxon>
        <taxon>Tracheophyta</taxon>
        <taxon>Spermatophyta</taxon>
        <taxon>Magnoliopsida</taxon>
        <taxon>eudicotyledons</taxon>
        <taxon>Gunneridae</taxon>
        <taxon>Pentapetalae</taxon>
        <taxon>rosids</taxon>
        <taxon>Vitales</taxon>
        <taxon>Vitaceae</taxon>
        <taxon>Viteae</taxon>
        <taxon>Vitis</taxon>
    </lineage>
</organism>
<dbReference type="InParanoid" id="F6GZN5"/>
<dbReference type="Proteomes" id="UP000009183">
    <property type="component" value="Chromosome 18"/>
</dbReference>
<dbReference type="FunCoup" id="F6GZN5">
    <property type="interactions" value="138"/>
</dbReference>
<keyword evidence="7" id="KW-1185">Reference proteome</keyword>
<feature type="domain" description="ACB" evidence="5">
    <location>
        <begin position="139"/>
        <end position="226"/>
    </location>
</feature>
<feature type="chain" id="PRO_5003335242" description="ACB domain-containing protein" evidence="4">
    <location>
        <begin position="31"/>
        <end position="313"/>
    </location>
</feature>
<keyword evidence="4" id="KW-0732">Signal</keyword>
<sequence>MELAQELLFTVSLALLFSFLVAKLVSLAMAADLKSAQNVDDHIVANEVRFVETETRVESVDGGSGLVEETCEITRGGEVPVLPSEEEVSEIVELPENSPRERSGHEILVSHDVAVVEERDERELESEEDDWEGVERSELERVFAAAANFVGSGNKGDGWSSDAQMELYGLHKIAVEGPCHEPQPMPLKLSARAKWNAWQRMGNMSREVAMEQYIALLSDRVPGWMEASSAGDDKPESSEGGVHDILDPNQSSLLHDQISSTNETKPELKSGTLGIDLTEGSNSVRERMTNIALLLYLHHHKGHSTLSLEQNKD</sequence>
<dbReference type="PRINTS" id="PR00689">
    <property type="entry name" value="ACOABINDINGP"/>
</dbReference>
<evidence type="ECO:0000313" key="7">
    <source>
        <dbReference type="Proteomes" id="UP000009183"/>
    </source>
</evidence>
<keyword evidence="2" id="KW-0446">Lipid-binding</keyword>
<dbReference type="PROSITE" id="PS51228">
    <property type="entry name" value="ACB_2"/>
    <property type="match status" value="1"/>
</dbReference>
<dbReference type="SUPFAM" id="SSF47027">
    <property type="entry name" value="Acyl-CoA binding protein"/>
    <property type="match status" value="1"/>
</dbReference>
<dbReference type="GO" id="GO:0000062">
    <property type="term" value="F:fatty-acyl-CoA binding"/>
    <property type="evidence" value="ECO:0000318"/>
    <property type="project" value="GO_Central"/>
</dbReference>
<protein>
    <recommendedName>
        <fullName evidence="5">ACB domain-containing protein</fullName>
    </recommendedName>
</protein>
<dbReference type="Gene3D" id="1.20.80.10">
    <property type="match status" value="1"/>
</dbReference>
<feature type="compositionally biased region" description="Basic and acidic residues" evidence="3">
    <location>
        <begin position="231"/>
        <end position="246"/>
    </location>
</feature>
<dbReference type="EMBL" id="FN595227">
    <property type="protein sequence ID" value="CCB45767.1"/>
    <property type="molecule type" value="Genomic_DNA"/>
</dbReference>
<accession>F6GZN5</accession>
<dbReference type="InterPro" id="IPR014352">
    <property type="entry name" value="FERM/acyl-CoA-bd_prot_sf"/>
</dbReference>
<gene>
    <name evidence="6" type="ordered locus">VIT_18s0001g09340</name>
</gene>
<proteinExistence type="inferred from homology"/>
<dbReference type="InterPro" id="IPR000582">
    <property type="entry name" value="Acyl-CoA-binding_protein"/>
</dbReference>
<evidence type="ECO:0000256" key="2">
    <source>
        <dbReference type="ARBA" id="ARBA00023121"/>
    </source>
</evidence>
<feature type="signal peptide" evidence="4">
    <location>
        <begin position="1"/>
        <end position="30"/>
    </location>
</feature>
<dbReference type="HOGENOM" id="CLU_065459_0_0_1"/>
<dbReference type="Pfam" id="PF00887">
    <property type="entry name" value="ACBP"/>
    <property type="match status" value="1"/>
</dbReference>
<dbReference type="PANTHER" id="PTHR23310">
    <property type="entry name" value="ACYL-COA-BINDING PROTEIN, ACBP"/>
    <property type="match status" value="1"/>
</dbReference>
<evidence type="ECO:0000256" key="3">
    <source>
        <dbReference type="SAM" id="MobiDB-lite"/>
    </source>
</evidence>
<dbReference type="InterPro" id="IPR035984">
    <property type="entry name" value="Acyl-CoA-binding_sf"/>
</dbReference>